<dbReference type="Proteomes" id="UP000325313">
    <property type="component" value="Unassembled WGS sequence"/>
</dbReference>
<reference evidence="4 5" key="1">
    <citation type="submission" date="2019-05" db="EMBL/GenBank/DDBJ databases">
        <title>Emergence of the Ug99 lineage of the wheat stem rust pathogen through somatic hybridization.</title>
        <authorList>
            <person name="Li F."/>
            <person name="Upadhyaya N.M."/>
            <person name="Sperschneider J."/>
            <person name="Matny O."/>
            <person name="Nguyen-Phuc H."/>
            <person name="Mago R."/>
            <person name="Raley C."/>
            <person name="Miller M.E."/>
            <person name="Silverstein K.A.T."/>
            <person name="Henningsen E."/>
            <person name="Hirsch C.D."/>
            <person name="Visser B."/>
            <person name="Pretorius Z.A."/>
            <person name="Steffenson B.J."/>
            <person name="Schwessinger B."/>
            <person name="Dodds P.N."/>
            <person name="Figueroa M."/>
        </authorList>
    </citation>
    <scope>NUCLEOTIDE SEQUENCE [LARGE SCALE GENOMIC DNA]</scope>
    <source>
        <strain evidence="3">21-0</strain>
        <strain evidence="2 5">Ug99</strain>
    </source>
</reference>
<feature type="region of interest" description="Disordered" evidence="1">
    <location>
        <begin position="305"/>
        <end position="326"/>
    </location>
</feature>
<gene>
    <name evidence="3" type="ORF">PGT21_032164</name>
    <name evidence="2" type="ORF">PGTUg99_033312</name>
</gene>
<sequence length="586" mass="64338">MQLNPPPLYHHHHHHPTTTTTTTTTATTEHSNSQEQREPQEGFLLNLTPLPTKVSFLTRQADQQSTRLEGELQFKLLLANRYAFQELRLNLNGTETNSERQQELELINQTITLWKRNNSSTENPPSLSPFRFNLPQHLPQCIHLQNKDGINYRLTASLSYHQDQPPLCKQAVLSIPIHITTHSKPEPLLPTPTTDDEEQQHFSLSPVEIKTLSPTPIFVTLSQTLLRHSEPLAIQVRIPPPTEELINDKGLQLRSVRAELRRHIRQRSAPENQVTTVLAISGKSCRFSSSRAVFLRLRLHSCLARTSGTGGEGGESSGEGGMGEERVGISRCETVSQTTGLFEVSFSVGVRVQISAGDGARQDLELVQEVGLEPDWPASPAATGKAREALAESPASEPDGPGPAPTYFETELRDAQPSTSQLIDMDLHRLGPLLDWQEEEDEEEEEEEYDGYESFSARVGQDGPAPPTIDEDESPPPAPDTPPEGLQLQSPVLVPPEPAQYLPELVQQPVGCDLADHIHAFPIPPPDAHLSSRPTEIDSGRPPAYAPGWSAAGLPQHPPPALILPPVAASSETSSLEPPPYAANCS</sequence>
<protein>
    <submittedName>
        <fullName evidence="2">Uncharacterized protein</fullName>
    </submittedName>
</protein>
<dbReference type="Proteomes" id="UP000324748">
    <property type="component" value="Unassembled WGS sequence"/>
</dbReference>
<dbReference type="OrthoDB" id="3357813at2759"/>
<accession>A0A5B0MIL1</accession>
<organism evidence="2 5">
    <name type="scientific">Puccinia graminis f. sp. tritici</name>
    <dbReference type="NCBI Taxonomy" id="56615"/>
    <lineage>
        <taxon>Eukaryota</taxon>
        <taxon>Fungi</taxon>
        <taxon>Dikarya</taxon>
        <taxon>Basidiomycota</taxon>
        <taxon>Pucciniomycotina</taxon>
        <taxon>Pucciniomycetes</taxon>
        <taxon>Pucciniales</taxon>
        <taxon>Pucciniaceae</taxon>
        <taxon>Puccinia</taxon>
    </lineage>
</organism>
<feature type="compositionally biased region" description="Low complexity" evidence="1">
    <location>
        <begin position="17"/>
        <end position="30"/>
    </location>
</feature>
<feature type="region of interest" description="Disordered" evidence="1">
    <location>
        <begin position="438"/>
        <end position="497"/>
    </location>
</feature>
<feature type="region of interest" description="Disordered" evidence="1">
    <location>
        <begin position="372"/>
        <end position="409"/>
    </location>
</feature>
<feature type="compositionally biased region" description="Acidic residues" evidence="1">
    <location>
        <begin position="438"/>
        <end position="451"/>
    </location>
</feature>
<keyword evidence="4" id="KW-1185">Reference proteome</keyword>
<evidence type="ECO:0000313" key="2">
    <source>
        <dbReference type="EMBL" id="KAA1076013.1"/>
    </source>
</evidence>
<evidence type="ECO:0000313" key="3">
    <source>
        <dbReference type="EMBL" id="KAA1091364.1"/>
    </source>
</evidence>
<comment type="caution">
    <text evidence="2">The sequence shown here is derived from an EMBL/GenBank/DDBJ whole genome shotgun (WGS) entry which is preliminary data.</text>
</comment>
<dbReference type="AlphaFoldDB" id="A0A5B0MIL1"/>
<feature type="compositionally biased region" description="Pro residues" evidence="1">
    <location>
        <begin position="577"/>
        <end position="586"/>
    </location>
</feature>
<feature type="compositionally biased region" description="Gly residues" evidence="1">
    <location>
        <begin position="308"/>
        <end position="321"/>
    </location>
</feature>
<feature type="region of interest" description="Disordered" evidence="1">
    <location>
        <begin position="1"/>
        <end position="40"/>
    </location>
</feature>
<evidence type="ECO:0000256" key="1">
    <source>
        <dbReference type="SAM" id="MobiDB-lite"/>
    </source>
</evidence>
<feature type="region of interest" description="Disordered" evidence="1">
    <location>
        <begin position="523"/>
        <end position="586"/>
    </location>
</feature>
<proteinExistence type="predicted"/>
<evidence type="ECO:0000313" key="5">
    <source>
        <dbReference type="Proteomes" id="UP000325313"/>
    </source>
</evidence>
<name>A0A5B0MIL1_PUCGR</name>
<dbReference type="EMBL" id="VSWC01000092">
    <property type="protein sequence ID" value="KAA1091364.1"/>
    <property type="molecule type" value="Genomic_DNA"/>
</dbReference>
<evidence type="ECO:0000313" key="4">
    <source>
        <dbReference type="Proteomes" id="UP000324748"/>
    </source>
</evidence>
<dbReference type="EMBL" id="VDEP01000471">
    <property type="protein sequence ID" value="KAA1076013.1"/>
    <property type="molecule type" value="Genomic_DNA"/>
</dbReference>